<gene>
    <name evidence="1" type="ORF">BYL167_LOCUS39054</name>
</gene>
<dbReference type="Proteomes" id="UP000681967">
    <property type="component" value="Unassembled WGS sequence"/>
</dbReference>
<protein>
    <submittedName>
        <fullName evidence="1">Uncharacterized protein</fullName>
    </submittedName>
</protein>
<sequence>DTKIFKSVGELNADQFSTQADDIFNKLKYPDETRLIKIKENLDETLQS</sequence>
<comment type="caution">
    <text evidence="1">The sequence shown here is derived from an EMBL/GenBank/DDBJ whole genome shotgun (WGS) entry which is preliminary data.</text>
</comment>
<proteinExistence type="predicted"/>
<organism evidence="1 2">
    <name type="scientific">Rotaria magnacalcarata</name>
    <dbReference type="NCBI Taxonomy" id="392030"/>
    <lineage>
        <taxon>Eukaryota</taxon>
        <taxon>Metazoa</taxon>
        <taxon>Spiralia</taxon>
        <taxon>Gnathifera</taxon>
        <taxon>Rotifera</taxon>
        <taxon>Eurotatoria</taxon>
        <taxon>Bdelloidea</taxon>
        <taxon>Philodinida</taxon>
        <taxon>Philodinidae</taxon>
        <taxon>Rotaria</taxon>
    </lineage>
</organism>
<name>A0A8S2YPV7_9BILA</name>
<reference evidence="1" key="1">
    <citation type="submission" date="2021-02" db="EMBL/GenBank/DDBJ databases">
        <authorList>
            <person name="Nowell W R."/>
        </authorList>
    </citation>
    <scope>NUCLEOTIDE SEQUENCE</scope>
</reference>
<dbReference type="AlphaFoldDB" id="A0A8S2YPV7"/>
<feature type="non-terminal residue" evidence="1">
    <location>
        <position position="1"/>
    </location>
</feature>
<accession>A0A8S2YPV7</accession>
<evidence type="ECO:0000313" key="1">
    <source>
        <dbReference type="EMBL" id="CAF4574490.1"/>
    </source>
</evidence>
<dbReference type="EMBL" id="CAJOBH010092995">
    <property type="protein sequence ID" value="CAF4574490.1"/>
    <property type="molecule type" value="Genomic_DNA"/>
</dbReference>
<evidence type="ECO:0000313" key="2">
    <source>
        <dbReference type="Proteomes" id="UP000681967"/>
    </source>
</evidence>